<keyword evidence="2" id="KW-1185">Reference proteome</keyword>
<sequence>MDGTKRSTPAAQMSSNRVVKTNNKTIAARFNIGVLRSLEEELLKDPEANISDLLSSSYLKNLKSFRKGDCRPTSQTPRPLPSDDIRSRLHSDDSATIARELSTELQILLGRRRPLSGAVIKLLDKSEVLYKSPWAACCMVFRVSDEIVAKVTLEELITTEYRTLAYLQKHLPGFPAPRLHGVIRIGPYGLLFTSFVSGLNLEKVWPRLEDAQKRSIGTQLDKLLIDLRSLPFPPETPLGGVGGQGCKDGRRVVRISPEPILDVSQFEDFIFAGSKTASQMYTQFLRSLMPASPAKVTFTHGDIRPANIMVREDEEGSWTIVSILDWESSGFYPEYWECVKMTNSLIPRDQDDWYLLLPESLSPRQFPVQWLIDRIWDPNLENS</sequence>
<accession>A0ACB7P2Z6</accession>
<evidence type="ECO:0000313" key="2">
    <source>
        <dbReference type="Proteomes" id="UP000724584"/>
    </source>
</evidence>
<dbReference type="EMBL" id="JAGIZQ010000005">
    <property type="protein sequence ID" value="KAH6628426.1"/>
    <property type="molecule type" value="Genomic_DNA"/>
</dbReference>
<comment type="caution">
    <text evidence="1">The sequence shown here is derived from an EMBL/GenBank/DDBJ whole genome shotgun (WGS) entry which is preliminary data.</text>
</comment>
<organism evidence="1 2">
    <name type="scientific">Chaetomium tenue</name>
    <dbReference type="NCBI Taxonomy" id="1854479"/>
    <lineage>
        <taxon>Eukaryota</taxon>
        <taxon>Fungi</taxon>
        <taxon>Dikarya</taxon>
        <taxon>Ascomycota</taxon>
        <taxon>Pezizomycotina</taxon>
        <taxon>Sordariomycetes</taxon>
        <taxon>Sordariomycetidae</taxon>
        <taxon>Sordariales</taxon>
        <taxon>Chaetomiaceae</taxon>
        <taxon>Chaetomium</taxon>
    </lineage>
</organism>
<name>A0ACB7P2Z6_9PEZI</name>
<reference evidence="1 2" key="1">
    <citation type="journal article" date="2021" name="Nat. Commun.">
        <title>Genetic determinants of endophytism in the Arabidopsis root mycobiome.</title>
        <authorList>
            <person name="Mesny F."/>
            <person name="Miyauchi S."/>
            <person name="Thiergart T."/>
            <person name="Pickel B."/>
            <person name="Atanasova L."/>
            <person name="Karlsson M."/>
            <person name="Huettel B."/>
            <person name="Barry K.W."/>
            <person name="Haridas S."/>
            <person name="Chen C."/>
            <person name="Bauer D."/>
            <person name="Andreopoulos W."/>
            <person name="Pangilinan J."/>
            <person name="LaButti K."/>
            <person name="Riley R."/>
            <person name="Lipzen A."/>
            <person name="Clum A."/>
            <person name="Drula E."/>
            <person name="Henrissat B."/>
            <person name="Kohler A."/>
            <person name="Grigoriev I.V."/>
            <person name="Martin F.M."/>
            <person name="Hacquard S."/>
        </authorList>
    </citation>
    <scope>NUCLEOTIDE SEQUENCE [LARGE SCALE GENOMIC DNA]</scope>
    <source>
        <strain evidence="1 2">MPI-SDFR-AT-0079</strain>
    </source>
</reference>
<protein>
    <submittedName>
        <fullName evidence="1">Kinase-like domain-containing protein</fullName>
    </submittedName>
</protein>
<evidence type="ECO:0000313" key="1">
    <source>
        <dbReference type="EMBL" id="KAH6628426.1"/>
    </source>
</evidence>
<gene>
    <name evidence="1" type="ORF">F5144DRAFT_594455</name>
</gene>
<proteinExistence type="predicted"/>
<dbReference type="Proteomes" id="UP000724584">
    <property type="component" value="Unassembled WGS sequence"/>
</dbReference>